<dbReference type="InterPro" id="IPR036045">
    <property type="entry name" value="Sec1-like_sf"/>
</dbReference>
<name>A0ABQ6M5W2_9STRA</name>
<dbReference type="SUPFAM" id="SSF56815">
    <property type="entry name" value="Sec1/munc18-like (SM) proteins"/>
    <property type="match status" value="1"/>
</dbReference>
<comment type="caution">
    <text evidence="3">The sequence shown here is derived from an EMBL/GenBank/DDBJ whole genome shotgun (WGS) entry which is preliminary data.</text>
</comment>
<dbReference type="InterPro" id="IPR001619">
    <property type="entry name" value="Sec1-like"/>
</dbReference>
<dbReference type="EMBL" id="BRYB01002472">
    <property type="protein sequence ID" value="GMI20094.1"/>
    <property type="molecule type" value="Genomic_DNA"/>
</dbReference>
<evidence type="ECO:0000256" key="2">
    <source>
        <dbReference type="SAM" id="MobiDB-lite"/>
    </source>
</evidence>
<feature type="non-terminal residue" evidence="3">
    <location>
        <position position="1"/>
    </location>
</feature>
<evidence type="ECO:0000313" key="4">
    <source>
        <dbReference type="Proteomes" id="UP001165060"/>
    </source>
</evidence>
<dbReference type="Proteomes" id="UP001165060">
    <property type="component" value="Unassembled WGS sequence"/>
</dbReference>
<keyword evidence="4" id="KW-1185">Reference proteome</keyword>
<protein>
    <submittedName>
        <fullName evidence="3">Uncharacterized protein</fullName>
    </submittedName>
</protein>
<feature type="region of interest" description="Disordered" evidence="2">
    <location>
        <begin position="156"/>
        <end position="177"/>
    </location>
</feature>
<dbReference type="Gene3D" id="1.25.40.60">
    <property type="match status" value="1"/>
</dbReference>
<dbReference type="Gene3D" id="3.90.830.10">
    <property type="entry name" value="Syntaxin Binding Protein 1, Chain A, domain 2"/>
    <property type="match status" value="1"/>
</dbReference>
<accession>A0ABQ6M5W2</accession>
<comment type="similarity">
    <text evidence="1">Belongs to the STXBP/unc-18/SEC1 family.</text>
</comment>
<evidence type="ECO:0000313" key="3">
    <source>
        <dbReference type="EMBL" id="GMI20094.1"/>
    </source>
</evidence>
<reference evidence="3 4" key="1">
    <citation type="journal article" date="2023" name="Commun. Biol.">
        <title>Genome analysis of Parmales, the sister group of diatoms, reveals the evolutionary specialization of diatoms from phago-mixotrophs to photoautotrophs.</title>
        <authorList>
            <person name="Ban H."/>
            <person name="Sato S."/>
            <person name="Yoshikawa S."/>
            <person name="Yamada K."/>
            <person name="Nakamura Y."/>
            <person name="Ichinomiya M."/>
            <person name="Sato N."/>
            <person name="Blanc-Mathieu R."/>
            <person name="Endo H."/>
            <person name="Kuwata A."/>
            <person name="Ogata H."/>
        </authorList>
    </citation>
    <scope>NUCLEOTIDE SEQUENCE [LARGE SCALE GENOMIC DNA]</scope>
</reference>
<gene>
    <name evidence="3" type="ORF">TeGR_g12627</name>
</gene>
<dbReference type="InterPro" id="IPR043127">
    <property type="entry name" value="Sec-1-like_dom3a"/>
</dbReference>
<dbReference type="PANTHER" id="PTHR11679">
    <property type="entry name" value="VESICLE PROTEIN SORTING-ASSOCIATED"/>
    <property type="match status" value="1"/>
</dbReference>
<sequence>SELKRITAAEEAIRSKTTDLADSTQHLTDAVESLPLLLEEKKRLEMHTRLLQRIMGEVSKRDVPVFFDLEMKVMEGLKINAENVKKEVEAMLKGSGEVLDKLRLVLICCLSLRLDPSEVDSYKAALVSQAHAAGDTAALALIEKSVKAARGVAATQNPASMATAPSPPTSSGGSQQSELLNKFTSKAISSATGLLATASAAVAGMAGHERTWEERRNLSNVRGVKSLVYGCTEMCGSDVLQQLGQLE</sequence>
<proteinExistence type="inferred from homology"/>
<dbReference type="Pfam" id="PF00995">
    <property type="entry name" value="Sec1"/>
    <property type="match status" value="1"/>
</dbReference>
<organism evidence="3 4">
    <name type="scientific">Tetraparma gracilis</name>
    <dbReference type="NCBI Taxonomy" id="2962635"/>
    <lineage>
        <taxon>Eukaryota</taxon>
        <taxon>Sar</taxon>
        <taxon>Stramenopiles</taxon>
        <taxon>Ochrophyta</taxon>
        <taxon>Bolidophyceae</taxon>
        <taxon>Parmales</taxon>
        <taxon>Triparmaceae</taxon>
        <taxon>Tetraparma</taxon>
    </lineage>
</organism>
<evidence type="ECO:0000256" key="1">
    <source>
        <dbReference type="ARBA" id="ARBA00009884"/>
    </source>
</evidence>
<feature type="compositionally biased region" description="Low complexity" evidence="2">
    <location>
        <begin position="158"/>
        <end position="177"/>
    </location>
</feature>